<dbReference type="CDD" id="cd01949">
    <property type="entry name" value="GGDEF"/>
    <property type="match status" value="1"/>
</dbReference>
<dbReference type="PANTHER" id="PTHR45138">
    <property type="entry name" value="REGULATORY COMPONENTS OF SENSORY TRANSDUCTION SYSTEM"/>
    <property type="match status" value="1"/>
</dbReference>
<dbReference type="Proteomes" id="UP001594351">
    <property type="component" value="Unassembled WGS sequence"/>
</dbReference>
<comment type="caution">
    <text evidence="2">The sequence shown here is derived from an EMBL/GenBank/DDBJ whole genome shotgun (WGS) entry which is preliminary data.</text>
</comment>
<keyword evidence="3" id="KW-1185">Reference proteome</keyword>
<gene>
    <name evidence="2" type="ORF">ACFL27_00370</name>
</gene>
<sequence length="478" mass="54935">MNTVYLSPLGLQIRPEIISLLEENLFNPVILDQDDLPASYDQNSIAGIFVSAWSEKERLYHMIQEIPSEISILFVFYQYDPELSEFMPDRPRYDFLIPPFEDEDIVSAFNRQRKGFRGDDEICELKKELGLRQKMIKVYHELTRSLTSTLSMKQLLAKVTEKGDRLLQCAALSIYLYNSQTTCLDYMTTGKKKRIKPNQKNFNLGEGIPGRIFQSGKSLVANKPFNETISDEIKDHYAIDIHGICCVLLEFKNRYLGVVEAINKNNGAPFDEQDLVVMQILADHAAIAIENSSLYEKVKQLTIVDDLTQLNNYRFFNLMLTREFKRAERFLSPLSLLFLDLDGFKQVNDHYGHLVGSQVLKDVASLITETVRNIDIVSRFGGDEFTVILPNTGYDGAEQVARRILENIEAYKHPKPDWDIQLSVSIGISSYPEHVQTNDQLLKVADKAMYKIKENRKKETSIGTLSHQDIQRLQKKMR</sequence>
<dbReference type="SMART" id="SM00267">
    <property type="entry name" value="GGDEF"/>
    <property type="match status" value="1"/>
</dbReference>
<protein>
    <submittedName>
        <fullName evidence="2">Diguanylate cyclase</fullName>
        <ecNumber evidence="2">2.7.7.65</ecNumber>
    </submittedName>
</protein>
<dbReference type="Gene3D" id="3.30.70.270">
    <property type="match status" value="1"/>
</dbReference>
<dbReference type="InterPro" id="IPR003018">
    <property type="entry name" value="GAF"/>
</dbReference>
<dbReference type="Pfam" id="PF00990">
    <property type="entry name" value="GGDEF"/>
    <property type="match status" value="1"/>
</dbReference>
<keyword evidence="2" id="KW-0808">Transferase</keyword>
<dbReference type="InterPro" id="IPR029787">
    <property type="entry name" value="Nucleotide_cyclase"/>
</dbReference>
<dbReference type="SMART" id="SM00065">
    <property type="entry name" value="GAF"/>
    <property type="match status" value="1"/>
</dbReference>
<dbReference type="InterPro" id="IPR029016">
    <property type="entry name" value="GAF-like_dom_sf"/>
</dbReference>
<reference evidence="2 3" key="1">
    <citation type="submission" date="2024-09" db="EMBL/GenBank/DDBJ databases">
        <title>Laminarin stimulates single cell rates of sulfate reduction while oxygen inhibits transcriptomic activity in coastal marine sediment.</title>
        <authorList>
            <person name="Lindsay M."/>
            <person name="Orcutt B."/>
            <person name="Emerson D."/>
            <person name="Stepanauskas R."/>
            <person name="D'Angelo T."/>
        </authorList>
    </citation>
    <scope>NUCLEOTIDE SEQUENCE [LARGE SCALE GENOMIC DNA]</scope>
    <source>
        <strain evidence="2">SAG AM-311-K15</strain>
    </source>
</reference>
<evidence type="ECO:0000313" key="3">
    <source>
        <dbReference type="Proteomes" id="UP001594351"/>
    </source>
</evidence>
<name>A0ABV6YR05_UNCC1</name>
<dbReference type="SUPFAM" id="SSF55781">
    <property type="entry name" value="GAF domain-like"/>
    <property type="match status" value="1"/>
</dbReference>
<keyword evidence="2" id="KW-0548">Nucleotidyltransferase</keyword>
<organism evidence="2 3">
    <name type="scientific">candidate division CSSED10-310 bacterium</name>
    <dbReference type="NCBI Taxonomy" id="2855610"/>
    <lineage>
        <taxon>Bacteria</taxon>
        <taxon>Bacteria division CSSED10-310</taxon>
    </lineage>
</organism>
<dbReference type="PANTHER" id="PTHR45138:SF6">
    <property type="entry name" value="DIGUANYLATE CYCLASE DGCN"/>
    <property type="match status" value="1"/>
</dbReference>
<dbReference type="GO" id="GO:0052621">
    <property type="term" value="F:diguanylate cyclase activity"/>
    <property type="evidence" value="ECO:0007669"/>
    <property type="project" value="UniProtKB-EC"/>
</dbReference>
<evidence type="ECO:0000259" key="1">
    <source>
        <dbReference type="PROSITE" id="PS50887"/>
    </source>
</evidence>
<dbReference type="NCBIfam" id="TIGR00254">
    <property type="entry name" value="GGDEF"/>
    <property type="match status" value="1"/>
</dbReference>
<dbReference type="EMBL" id="JBHPBY010000003">
    <property type="protein sequence ID" value="MFC1848637.1"/>
    <property type="molecule type" value="Genomic_DNA"/>
</dbReference>
<dbReference type="InterPro" id="IPR043128">
    <property type="entry name" value="Rev_trsase/Diguanyl_cyclase"/>
</dbReference>
<proteinExistence type="predicted"/>
<feature type="domain" description="GGDEF" evidence="1">
    <location>
        <begin position="332"/>
        <end position="465"/>
    </location>
</feature>
<evidence type="ECO:0000313" key="2">
    <source>
        <dbReference type="EMBL" id="MFC1848637.1"/>
    </source>
</evidence>
<dbReference type="InterPro" id="IPR050469">
    <property type="entry name" value="Diguanylate_Cyclase"/>
</dbReference>
<dbReference type="Gene3D" id="3.30.450.40">
    <property type="match status" value="1"/>
</dbReference>
<dbReference type="InterPro" id="IPR000160">
    <property type="entry name" value="GGDEF_dom"/>
</dbReference>
<dbReference type="EC" id="2.7.7.65" evidence="2"/>
<dbReference type="PROSITE" id="PS50887">
    <property type="entry name" value="GGDEF"/>
    <property type="match status" value="1"/>
</dbReference>
<accession>A0ABV6YR05</accession>
<dbReference type="SUPFAM" id="SSF55073">
    <property type="entry name" value="Nucleotide cyclase"/>
    <property type="match status" value="1"/>
</dbReference>
<dbReference type="Pfam" id="PF13185">
    <property type="entry name" value="GAF_2"/>
    <property type="match status" value="1"/>
</dbReference>